<name>A0A7V5UEN4_CALAY</name>
<dbReference type="Pfam" id="PF01433">
    <property type="entry name" value="Peptidase_M1"/>
    <property type="match status" value="1"/>
</dbReference>
<keyword evidence="6" id="KW-0031">Aminopeptidase</keyword>
<dbReference type="SUPFAM" id="SSF48371">
    <property type="entry name" value="ARM repeat"/>
    <property type="match status" value="1"/>
</dbReference>
<evidence type="ECO:0000256" key="7">
    <source>
        <dbReference type="ARBA" id="ARBA00022670"/>
    </source>
</evidence>
<dbReference type="Gene3D" id="1.10.390.10">
    <property type="entry name" value="Neutral Protease Domain 2"/>
    <property type="match status" value="1"/>
</dbReference>
<comment type="similarity">
    <text evidence="3">Belongs to the peptidase M1 family.</text>
</comment>
<dbReference type="PANTHER" id="PTHR11533">
    <property type="entry name" value="PROTEASE M1 ZINC METALLOPROTEASE"/>
    <property type="match status" value="1"/>
</dbReference>
<dbReference type="GO" id="GO:0008270">
    <property type="term" value="F:zinc ion binding"/>
    <property type="evidence" value="ECO:0007669"/>
    <property type="project" value="InterPro"/>
</dbReference>
<dbReference type="AlphaFoldDB" id="A0A7V5UEN4"/>
<dbReference type="Gene3D" id="1.25.10.10">
    <property type="entry name" value="Leucine-rich Repeat Variant"/>
    <property type="match status" value="1"/>
</dbReference>
<keyword evidence="8" id="KW-0479">Metal-binding</keyword>
<evidence type="ECO:0000313" key="14">
    <source>
        <dbReference type="EMBL" id="HHJ52423.1"/>
    </source>
</evidence>
<dbReference type="InterPro" id="IPR027268">
    <property type="entry name" value="Peptidase_M4/M1_CTD_sf"/>
</dbReference>
<dbReference type="InterPro" id="IPR050344">
    <property type="entry name" value="Peptidase_M1_aminopeptidases"/>
</dbReference>
<evidence type="ECO:0000256" key="5">
    <source>
        <dbReference type="ARBA" id="ARBA00015611"/>
    </source>
</evidence>
<evidence type="ECO:0000256" key="3">
    <source>
        <dbReference type="ARBA" id="ARBA00010136"/>
    </source>
</evidence>
<dbReference type="Proteomes" id="UP000886124">
    <property type="component" value="Unassembled WGS sequence"/>
</dbReference>
<evidence type="ECO:0000256" key="1">
    <source>
        <dbReference type="ARBA" id="ARBA00000098"/>
    </source>
</evidence>
<evidence type="ECO:0000256" key="9">
    <source>
        <dbReference type="ARBA" id="ARBA00022801"/>
    </source>
</evidence>
<dbReference type="PANTHER" id="PTHR11533:SF174">
    <property type="entry name" value="PUROMYCIN-SENSITIVE AMINOPEPTIDASE-RELATED"/>
    <property type="match status" value="1"/>
</dbReference>
<comment type="cofactor">
    <cofactor evidence="2">
        <name>Zn(2+)</name>
        <dbReference type="ChEBI" id="CHEBI:29105"/>
    </cofactor>
</comment>
<dbReference type="GO" id="GO:0005615">
    <property type="term" value="C:extracellular space"/>
    <property type="evidence" value="ECO:0007669"/>
    <property type="project" value="TreeGrafter"/>
</dbReference>
<dbReference type="InterPro" id="IPR016024">
    <property type="entry name" value="ARM-type_fold"/>
</dbReference>
<keyword evidence="11" id="KW-0482">Metalloprotease</keyword>
<dbReference type="Pfam" id="PF17900">
    <property type="entry name" value="Peptidase_M1_N"/>
    <property type="match status" value="1"/>
</dbReference>
<dbReference type="Pfam" id="PF13646">
    <property type="entry name" value="HEAT_2"/>
    <property type="match status" value="1"/>
</dbReference>
<protein>
    <recommendedName>
        <fullName evidence="5">Aminopeptidase N</fullName>
        <ecNumber evidence="4">3.4.11.2</ecNumber>
    </recommendedName>
</protein>
<dbReference type="EC" id="3.4.11.2" evidence="4"/>
<dbReference type="Gene3D" id="2.60.40.1730">
    <property type="entry name" value="tricorn interacting facor f3 domain"/>
    <property type="match status" value="1"/>
</dbReference>
<comment type="catalytic activity">
    <reaction evidence="1">
        <text>Release of an N-terminal amino acid, Xaa-|-Yaa- from a peptide, amide or arylamide. Xaa is preferably Ala, but may be most amino acids including Pro (slow action). When a terminal hydrophobic residue is followed by a prolyl residue, the two may be released as an intact Xaa-Pro dipeptide.</text>
        <dbReference type="EC" id="3.4.11.2"/>
    </reaction>
</comment>
<organism evidence="14">
    <name type="scientific">Caldithrix abyssi</name>
    <dbReference type="NCBI Taxonomy" id="187145"/>
    <lineage>
        <taxon>Bacteria</taxon>
        <taxon>Pseudomonadati</taxon>
        <taxon>Calditrichota</taxon>
        <taxon>Calditrichia</taxon>
        <taxon>Calditrichales</taxon>
        <taxon>Calditrichaceae</taxon>
        <taxon>Caldithrix</taxon>
    </lineage>
</organism>
<evidence type="ECO:0000256" key="4">
    <source>
        <dbReference type="ARBA" id="ARBA00012564"/>
    </source>
</evidence>
<dbReference type="SUPFAM" id="SSF63737">
    <property type="entry name" value="Leukotriene A4 hydrolase N-terminal domain"/>
    <property type="match status" value="1"/>
</dbReference>
<gene>
    <name evidence="14" type="ORF">ENJ89_04445</name>
</gene>
<evidence type="ECO:0000259" key="12">
    <source>
        <dbReference type="Pfam" id="PF01433"/>
    </source>
</evidence>
<dbReference type="EMBL" id="DROD01000301">
    <property type="protein sequence ID" value="HHJ52423.1"/>
    <property type="molecule type" value="Genomic_DNA"/>
</dbReference>
<dbReference type="InterPro" id="IPR045357">
    <property type="entry name" value="Aminopeptidase_N-like_N"/>
</dbReference>
<dbReference type="CDD" id="cd09603">
    <property type="entry name" value="M1_APN_like"/>
    <property type="match status" value="1"/>
</dbReference>
<accession>A0A7V5UEN4</accession>
<dbReference type="GO" id="GO:0042277">
    <property type="term" value="F:peptide binding"/>
    <property type="evidence" value="ECO:0007669"/>
    <property type="project" value="TreeGrafter"/>
</dbReference>
<keyword evidence="9" id="KW-0378">Hydrolase</keyword>
<keyword evidence="10" id="KW-0862">Zinc</keyword>
<dbReference type="SUPFAM" id="SSF55486">
    <property type="entry name" value="Metalloproteases ('zincins'), catalytic domain"/>
    <property type="match status" value="1"/>
</dbReference>
<dbReference type="GO" id="GO:0006508">
    <property type="term" value="P:proteolysis"/>
    <property type="evidence" value="ECO:0007669"/>
    <property type="project" value="UniProtKB-KW"/>
</dbReference>
<proteinExistence type="inferred from homology"/>
<evidence type="ECO:0000256" key="6">
    <source>
        <dbReference type="ARBA" id="ARBA00022438"/>
    </source>
</evidence>
<dbReference type="PRINTS" id="PR00756">
    <property type="entry name" value="ALADIPTASE"/>
</dbReference>
<comment type="caution">
    <text evidence="14">The sequence shown here is derived from an EMBL/GenBank/DDBJ whole genome shotgun (WGS) entry which is preliminary data.</text>
</comment>
<keyword evidence="7" id="KW-0645">Protease</keyword>
<feature type="domain" description="Peptidase M1 membrane alanine aminopeptidase" evidence="12">
    <location>
        <begin position="245"/>
        <end position="443"/>
    </location>
</feature>
<dbReference type="GO" id="GO:0005737">
    <property type="term" value="C:cytoplasm"/>
    <property type="evidence" value="ECO:0007669"/>
    <property type="project" value="TreeGrafter"/>
</dbReference>
<dbReference type="InterPro" id="IPR001930">
    <property type="entry name" value="Peptidase_M1"/>
</dbReference>
<feature type="domain" description="Aminopeptidase N-like N-terminal" evidence="13">
    <location>
        <begin position="34"/>
        <end position="207"/>
    </location>
</feature>
<sequence>MLQRIFVSILLFSFFLAHTSRASKKWREHTYDVQHYRIEVRFNMNAQTVIGRTTLLIRPLRSKINEVQLDAHKFNIQSITINQSPADTFTVGEDHLDIRLGRSFERDSLFMVQVDYTCQPERGLYFFRPDSANPDQPLQIWSQGEGEDNHYWFPCYDSPNDKATVEMVVEVDSGLTAVSNGHLAGKIERRGKTIFDYQFNQPAPVYLISLVVGKYVKYTQRYKDIPVEYYVYPRHSRQDALRSFGRTPDMIKFFSDFTRFDYPYPKYAQTIISNFMYGGMENISATTQTDRTMHDERAHLNFESDGLVAHELAHQWFGDLITCRDWSDIWLNEGFATYFTNLYYEHWRGYPEFRYRQYGAQKAVIRAETEKPRQLSGEHPWGQYIKGASVLHMLRQYLGDQLFQEGIKTYVHRHAFGLAESSDLRQAFEDATGYNLFTFFEQWVYGKGIPQFNVRSQYQPKQDSLILWVDQMQDSAQVRPEFEARVLIGLRCGKQYREVPVTIKRRHERFAFRCRRQPDFIVFDAGQTLLKTLRFDQPPDNWLAQYRFAPRMIDRVQALSFLEKDSTGQDKSAKYLLQTAVGKEFYGLRLESLKALSRMKHLSQKSRQKIGRALLKAVEKEKDARVRRQIIAAMKKFPVKKQLPVLRRLFKNDLSYHVQAAALNTLCYADSLHALTYIRQGLDTDSWDEIVRNAALGNLKFIPDSTALDVAGRYLFYGTHPKLRQAAVREISRIAKAGNERAKDLLLAVVKEGKEHNRYRPLSYAIRTLVKLKDLRLLPVAEKFTRQRTNRYLKSASAWAIKKLRKEKMKTL</sequence>
<dbReference type="InterPro" id="IPR014782">
    <property type="entry name" value="Peptidase_M1_dom"/>
</dbReference>
<dbReference type="GO" id="GO:0016020">
    <property type="term" value="C:membrane"/>
    <property type="evidence" value="ECO:0007669"/>
    <property type="project" value="TreeGrafter"/>
</dbReference>
<evidence type="ECO:0000256" key="8">
    <source>
        <dbReference type="ARBA" id="ARBA00022723"/>
    </source>
</evidence>
<dbReference type="GO" id="GO:0070006">
    <property type="term" value="F:metalloaminopeptidase activity"/>
    <property type="evidence" value="ECO:0007669"/>
    <property type="project" value="TreeGrafter"/>
</dbReference>
<evidence type="ECO:0000256" key="10">
    <source>
        <dbReference type="ARBA" id="ARBA00022833"/>
    </source>
</evidence>
<dbReference type="GO" id="GO:0043171">
    <property type="term" value="P:peptide catabolic process"/>
    <property type="evidence" value="ECO:0007669"/>
    <property type="project" value="TreeGrafter"/>
</dbReference>
<dbReference type="InterPro" id="IPR011989">
    <property type="entry name" value="ARM-like"/>
</dbReference>
<evidence type="ECO:0000256" key="2">
    <source>
        <dbReference type="ARBA" id="ARBA00001947"/>
    </source>
</evidence>
<dbReference type="GO" id="GO:0016285">
    <property type="term" value="F:alanyl aminopeptidase activity"/>
    <property type="evidence" value="ECO:0007669"/>
    <property type="project" value="UniProtKB-EC"/>
</dbReference>
<evidence type="ECO:0000259" key="13">
    <source>
        <dbReference type="Pfam" id="PF17900"/>
    </source>
</evidence>
<dbReference type="InterPro" id="IPR042097">
    <property type="entry name" value="Aminopeptidase_N-like_N_sf"/>
</dbReference>
<reference evidence="14" key="1">
    <citation type="journal article" date="2020" name="mSystems">
        <title>Genome- and Community-Level Interaction Insights into Carbon Utilization and Element Cycling Functions of Hydrothermarchaeota in Hydrothermal Sediment.</title>
        <authorList>
            <person name="Zhou Z."/>
            <person name="Liu Y."/>
            <person name="Xu W."/>
            <person name="Pan J."/>
            <person name="Luo Z.H."/>
            <person name="Li M."/>
        </authorList>
    </citation>
    <scope>NUCLEOTIDE SEQUENCE [LARGE SCALE GENOMIC DNA]</scope>
    <source>
        <strain evidence="14">HyVt-527</strain>
    </source>
</reference>
<evidence type="ECO:0000256" key="11">
    <source>
        <dbReference type="ARBA" id="ARBA00023049"/>
    </source>
</evidence>